<feature type="domain" description="UreE urease accessory N-terminal" evidence="6">
    <location>
        <begin position="6"/>
        <end position="70"/>
    </location>
</feature>
<dbReference type="OrthoDB" id="9810882at2"/>
<dbReference type="InterPro" id="IPR004029">
    <property type="entry name" value="UreE_N"/>
</dbReference>
<keyword evidence="3 5" id="KW-0533">Nickel</keyword>
<gene>
    <name evidence="5" type="primary">ureE</name>
    <name evidence="7" type="ORF">DCC81_03160</name>
</gene>
<dbReference type="Pfam" id="PF02814">
    <property type="entry name" value="UreE_N"/>
    <property type="match status" value="1"/>
</dbReference>
<dbReference type="Gene3D" id="3.30.70.790">
    <property type="entry name" value="UreE, C-terminal domain"/>
    <property type="match status" value="1"/>
</dbReference>
<dbReference type="GO" id="GO:0065003">
    <property type="term" value="P:protein-containing complex assembly"/>
    <property type="evidence" value="ECO:0007669"/>
    <property type="project" value="InterPro"/>
</dbReference>
<keyword evidence="2 5" id="KW-0963">Cytoplasm</keyword>
<dbReference type="CDD" id="cd00571">
    <property type="entry name" value="UreE"/>
    <property type="match status" value="1"/>
</dbReference>
<dbReference type="Pfam" id="PF05194">
    <property type="entry name" value="UreE_C"/>
    <property type="match status" value="1"/>
</dbReference>
<comment type="function">
    <text evidence="5">Involved in urease metallocenter assembly. Binds nickel. Probably functions as a nickel donor during metallocenter assembly.</text>
</comment>
<dbReference type="Gene3D" id="2.60.260.20">
    <property type="entry name" value="Urease metallochaperone UreE, N-terminal domain"/>
    <property type="match status" value="1"/>
</dbReference>
<dbReference type="Proteomes" id="UP000244450">
    <property type="component" value="Unassembled WGS sequence"/>
</dbReference>
<dbReference type="InterPro" id="IPR012406">
    <property type="entry name" value="UreE"/>
</dbReference>
<organism evidence="7 8">
    <name type="scientific">Chitinophaga parva</name>
    <dbReference type="NCBI Taxonomy" id="2169414"/>
    <lineage>
        <taxon>Bacteria</taxon>
        <taxon>Pseudomonadati</taxon>
        <taxon>Bacteroidota</taxon>
        <taxon>Chitinophagia</taxon>
        <taxon>Chitinophagales</taxon>
        <taxon>Chitinophagaceae</taxon>
        <taxon>Chitinophaga</taxon>
    </lineage>
</organism>
<keyword evidence="4 5" id="KW-0143">Chaperone</keyword>
<comment type="caution">
    <text evidence="7">The sequence shown here is derived from an EMBL/GenBank/DDBJ whole genome shotgun (WGS) entry which is preliminary data.</text>
</comment>
<comment type="subcellular location">
    <subcellularLocation>
        <location evidence="1 5">Cytoplasm</location>
    </subcellularLocation>
</comment>
<dbReference type="AlphaFoldDB" id="A0A2T7BLD4"/>
<keyword evidence="8" id="KW-1185">Reference proteome</keyword>
<dbReference type="GO" id="GO:0019627">
    <property type="term" value="P:urea metabolic process"/>
    <property type="evidence" value="ECO:0007669"/>
    <property type="project" value="InterPro"/>
</dbReference>
<evidence type="ECO:0000256" key="2">
    <source>
        <dbReference type="ARBA" id="ARBA00022490"/>
    </source>
</evidence>
<proteinExistence type="inferred from homology"/>
<sequence length="168" mass="18584">MIIQSIAGNIATTPLGEKEIDVLALEWFETHKRIQRKRSRGGLELAFRFLQENPNLQEGDIVYLDESRAVVVEIQPCEAIMITPASMLEMGSVCYEIGNKHLPLFIQGAEVLVPYEAPLFRWLEAAGYTPVQAQRKLTNALRSNVTPHSHGDGAGGGLLSRILNMASK</sequence>
<dbReference type="HAMAP" id="MF_00822">
    <property type="entry name" value="UreE"/>
    <property type="match status" value="1"/>
</dbReference>
<dbReference type="GO" id="GO:0005737">
    <property type="term" value="C:cytoplasm"/>
    <property type="evidence" value="ECO:0007669"/>
    <property type="project" value="UniProtKB-SubCell"/>
</dbReference>
<dbReference type="GO" id="GO:0016151">
    <property type="term" value="F:nickel cation binding"/>
    <property type="evidence" value="ECO:0007669"/>
    <property type="project" value="UniProtKB-UniRule"/>
</dbReference>
<reference evidence="7 8" key="1">
    <citation type="submission" date="2018-04" db="EMBL/GenBank/DDBJ databases">
        <title>Chitinophaga fuyangensis sp. nov., isolated from soil in a chemical factory.</title>
        <authorList>
            <person name="Chen K."/>
        </authorList>
    </citation>
    <scope>NUCLEOTIDE SEQUENCE [LARGE SCALE GENOMIC DNA]</scope>
    <source>
        <strain evidence="7 8">LY-1</strain>
    </source>
</reference>
<evidence type="ECO:0000313" key="8">
    <source>
        <dbReference type="Proteomes" id="UP000244450"/>
    </source>
</evidence>
<dbReference type="PIRSF" id="PIRSF036402">
    <property type="entry name" value="Ureas_acces_UreE"/>
    <property type="match status" value="1"/>
</dbReference>
<comment type="similarity">
    <text evidence="5">Belongs to the UreE family.</text>
</comment>
<dbReference type="SMART" id="SM00988">
    <property type="entry name" value="UreE_N"/>
    <property type="match status" value="1"/>
</dbReference>
<accession>A0A2T7BLD4</accession>
<evidence type="ECO:0000259" key="6">
    <source>
        <dbReference type="SMART" id="SM00988"/>
    </source>
</evidence>
<dbReference type="RefSeq" id="WP_108685135.1">
    <property type="nucleotide sequence ID" value="NZ_QCYK01000001.1"/>
</dbReference>
<dbReference type="SUPFAM" id="SSF69287">
    <property type="entry name" value="Urease metallochaperone UreE, N-terminal domain"/>
    <property type="match status" value="1"/>
</dbReference>
<dbReference type="InterPro" id="IPR007864">
    <property type="entry name" value="UreE_C_dom"/>
</dbReference>
<evidence type="ECO:0000256" key="5">
    <source>
        <dbReference type="HAMAP-Rule" id="MF_00822"/>
    </source>
</evidence>
<dbReference type="GO" id="GO:0006457">
    <property type="term" value="P:protein folding"/>
    <property type="evidence" value="ECO:0007669"/>
    <property type="project" value="InterPro"/>
</dbReference>
<evidence type="ECO:0000256" key="4">
    <source>
        <dbReference type="ARBA" id="ARBA00023186"/>
    </source>
</evidence>
<dbReference type="EMBL" id="QCYK01000001">
    <property type="protein sequence ID" value="PUZ28497.1"/>
    <property type="molecule type" value="Genomic_DNA"/>
</dbReference>
<evidence type="ECO:0000256" key="1">
    <source>
        <dbReference type="ARBA" id="ARBA00004496"/>
    </source>
</evidence>
<name>A0A2T7BLD4_9BACT</name>
<evidence type="ECO:0000313" key="7">
    <source>
        <dbReference type="EMBL" id="PUZ28497.1"/>
    </source>
</evidence>
<protein>
    <recommendedName>
        <fullName evidence="5">Urease accessory protein UreE</fullName>
    </recommendedName>
</protein>
<dbReference type="SUPFAM" id="SSF69737">
    <property type="entry name" value="Urease metallochaperone UreE, C-terminal domain"/>
    <property type="match status" value="1"/>
</dbReference>
<dbReference type="InterPro" id="IPR036118">
    <property type="entry name" value="UreE_N_sf"/>
</dbReference>
<dbReference type="GO" id="GO:0051082">
    <property type="term" value="F:unfolded protein binding"/>
    <property type="evidence" value="ECO:0007669"/>
    <property type="project" value="UniProtKB-UniRule"/>
</dbReference>
<dbReference type="NCBIfam" id="NF009754">
    <property type="entry name" value="PRK13261.1-6"/>
    <property type="match status" value="1"/>
</dbReference>
<evidence type="ECO:0000256" key="3">
    <source>
        <dbReference type="ARBA" id="ARBA00022596"/>
    </source>
</evidence>